<accession>A0AAQ3S5W4</accession>
<dbReference type="AlphaFoldDB" id="A0AAQ3S5W4"/>
<keyword evidence="2" id="KW-0732">Signal</keyword>
<dbReference type="Proteomes" id="UP001374535">
    <property type="component" value="Chromosome 2"/>
</dbReference>
<keyword evidence="4" id="KW-1185">Reference proteome</keyword>
<evidence type="ECO:0000256" key="2">
    <source>
        <dbReference type="SAM" id="SignalP"/>
    </source>
</evidence>
<organism evidence="3 4">
    <name type="scientific">Vigna mungo</name>
    <name type="common">Black gram</name>
    <name type="synonym">Phaseolus mungo</name>
    <dbReference type="NCBI Taxonomy" id="3915"/>
    <lineage>
        <taxon>Eukaryota</taxon>
        <taxon>Viridiplantae</taxon>
        <taxon>Streptophyta</taxon>
        <taxon>Embryophyta</taxon>
        <taxon>Tracheophyta</taxon>
        <taxon>Spermatophyta</taxon>
        <taxon>Magnoliopsida</taxon>
        <taxon>eudicotyledons</taxon>
        <taxon>Gunneridae</taxon>
        <taxon>Pentapetalae</taxon>
        <taxon>rosids</taxon>
        <taxon>fabids</taxon>
        <taxon>Fabales</taxon>
        <taxon>Fabaceae</taxon>
        <taxon>Papilionoideae</taxon>
        <taxon>50 kb inversion clade</taxon>
        <taxon>NPAAA clade</taxon>
        <taxon>indigoferoid/millettioid clade</taxon>
        <taxon>Phaseoleae</taxon>
        <taxon>Vigna</taxon>
    </lineage>
</organism>
<gene>
    <name evidence="3" type="ORF">V8G54_005849</name>
</gene>
<dbReference type="EMBL" id="CP144699">
    <property type="protein sequence ID" value="WVZ18527.1"/>
    <property type="molecule type" value="Genomic_DNA"/>
</dbReference>
<evidence type="ECO:0000256" key="1">
    <source>
        <dbReference type="SAM" id="MobiDB-lite"/>
    </source>
</evidence>
<feature type="signal peptide" evidence="2">
    <location>
        <begin position="1"/>
        <end position="17"/>
    </location>
</feature>
<feature type="compositionally biased region" description="Basic and acidic residues" evidence="1">
    <location>
        <begin position="247"/>
        <end position="265"/>
    </location>
</feature>
<sequence length="271" mass="28946">MADHGILTIILVAAVLVDDLVQDGIVPLADTLQALLHILKIEPPQERQVIGLVSQAHELQHLRHGLSELPGFLHVLHVGLLPVKPLPGYHSHHVVVGQVVEHGSYLHASKILARVPGQPVNQAPGLVASDSGERVDSLGGENVEGGDAAEVAPVVTVGTGADGGVVVENVFPGERGKAVGQGKVVFGDYDGETGTEPEGDDFAVVVGSSLKEAVDGLLDEVEVSYYGQRSWPRWQIPHSSASQQELETEKYENEGKEKVRGEQQQRRQCHG</sequence>
<proteinExistence type="predicted"/>
<evidence type="ECO:0000313" key="3">
    <source>
        <dbReference type="EMBL" id="WVZ18527.1"/>
    </source>
</evidence>
<reference evidence="3 4" key="1">
    <citation type="journal article" date="2023" name="Life. Sci Alliance">
        <title>Evolutionary insights into 3D genome organization and epigenetic landscape of Vigna mungo.</title>
        <authorList>
            <person name="Junaid A."/>
            <person name="Singh B."/>
            <person name="Bhatia S."/>
        </authorList>
    </citation>
    <scope>NUCLEOTIDE SEQUENCE [LARGE SCALE GENOMIC DNA]</scope>
    <source>
        <strain evidence="3">Urdbean</strain>
    </source>
</reference>
<evidence type="ECO:0000313" key="4">
    <source>
        <dbReference type="Proteomes" id="UP001374535"/>
    </source>
</evidence>
<protein>
    <submittedName>
        <fullName evidence="3">Uncharacterized protein</fullName>
    </submittedName>
</protein>
<feature type="chain" id="PRO_5042920750" evidence="2">
    <location>
        <begin position="18"/>
        <end position="271"/>
    </location>
</feature>
<feature type="region of interest" description="Disordered" evidence="1">
    <location>
        <begin position="232"/>
        <end position="271"/>
    </location>
</feature>
<name>A0AAQ3S5W4_VIGMU</name>